<accession>A0A059BTY9</accession>
<keyword evidence="3" id="KW-0378">Hydrolase</keyword>
<dbReference type="Gramene" id="KCW69738">
    <property type="protein sequence ID" value="KCW69738"/>
    <property type="gene ID" value="EUGRSUZ_F03120"/>
</dbReference>
<keyword evidence="4" id="KW-0460">Magnesium</keyword>
<reference evidence="6" key="1">
    <citation type="submission" date="2013-07" db="EMBL/GenBank/DDBJ databases">
        <title>The genome of Eucalyptus grandis.</title>
        <authorList>
            <person name="Schmutz J."/>
            <person name="Hayes R."/>
            <person name="Myburg A."/>
            <person name="Tuskan G."/>
            <person name="Grattapaglia D."/>
            <person name="Rokhsar D.S."/>
        </authorList>
    </citation>
    <scope>NUCLEOTIDE SEQUENCE</scope>
    <source>
        <tissue evidence="6">Leaf extractions</tissue>
    </source>
</reference>
<evidence type="ECO:0000256" key="1">
    <source>
        <dbReference type="ARBA" id="ARBA00001946"/>
    </source>
</evidence>
<dbReference type="Pfam" id="PF06888">
    <property type="entry name" value="Put_Phosphatase"/>
    <property type="match status" value="1"/>
</dbReference>
<dbReference type="NCBIfam" id="TIGR01489">
    <property type="entry name" value="DKMTPPase-SF"/>
    <property type="match status" value="1"/>
</dbReference>
<organism evidence="6">
    <name type="scientific">Eucalyptus grandis</name>
    <name type="common">Flooded gum</name>
    <dbReference type="NCBI Taxonomy" id="71139"/>
    <lineage>
        <taxon>Eukaryota</taxon>
        <taxon>Viridiplantae</taxon>
        <taxon>Streptophyta</taxon>
        <taxon>Embryophyta</taxon>
        <taxon>Tracheophyta</taxon>
        <taxon>Spermatophyta</taxon>
        <taxon>Magnoliopsida</taxon>
        <taxon>eudicotyledons</taxon>
        <taxon>Gunneridae</taxon>
        <taxon>Pentapetalae</taxon>
        <taxon>rosids</taxon>
        <taxon>malvids</taxon>
        <taxon>Myrtales</taxon>
        <taxon>Myrtaceae</taxon>
        <taxon>Myrtoideae</taxon>
        <taxon>Eucalypteae</taxon>
        <taxon>Eucalyptus</taxon>
    </lineage>
</organism>
<evidence type="ECO:0000256" key="2">
    <source>
        <dbReference type="ARBA" id="ARBA00022723"/>
    </source>
</evidence>
<dbReference type="InterPro" id="IPR016965">
    <property type="entry name" value="Pase_PHOSPHO-typ"/>
</dbReference>
<dbReference type="Gene3D" id="3.40.50.1000">
    <property type="entry name" value="HAD superfamily/HAD-like"/>
    <property type="match status" value="1"/>
</dbReference>
<dbReference type="InParanoid" id="A0A059BTY9"/>
<dbReference type="NCBIfam" id="TIGR01488">
    <property type="entry name" value="HAD-SF-IB"/>
    <property type="match status" value="1"/>
</dbReference>
<dbReference type="PANTHER" id="PTHR20889:SF12">
    <property type="entry name" value="LP01149P"/>
    <property type="match status" value="1"/>
</dbReference>
<dbReference type="InterPro" id="IPR023214">
    <property type="entry name" value="HAD_sf"/>
</dbReference>
<dbReference type="PANTHER" id="PTHR20889">
    <property type="entry name" value="PHOSPHATASE, ORPHAN 1, 2"/>
    <property type="match status" value="1"/>
</dbReference>
<evidence type="ECO:0000256" key="3">
    <source>
        <dbReference type="ARBA" id="ARBA00022801"/>
    </source>
</evidence>
<dbReference type="GO" id="GO:0046872">
    <property type="term" value="F:metal ion binding"/>
    <property type="evidence" value="ECO:0007669"/>
    <property type="project" value="UniProtKB-KW"/>
</dbReference>
<sequence length="314" mass="35392">MLAQFVLVCGARLLIATAYPDSLHGSVLKEELTCINCCLFHKPSEMADIMVVFDFDKTIMDWECDDWIVHEFGLIDLVNELLPTTPWNSLMDKMMGELHSRGKTIADIADVLKRATMHPRIVPAIKSIHALGCELRILSDADLFYIETILNHLGIRECFSQITTNPSFVDEEKGRLRILPFHDFRSSPHGCGLCPPNLCKGAVIERVQASVSAEGKKKRFIYVGDGVGDYCPSLKLSEGDFMMPRKDYPAWDLICQNPALLKAEIHEWTDGEELERVVLRLIDAIITEEEIKSGRSISSDREMQNIADHRCACP</sequence>
<name>A0A059BTY9_EUCGR</name>
<dbReference type="FunCoup" id="A0A059BTY9">
    <property type="interactions" value="1055"/>
</dbReference>
<dbReference type="InterPro" id="IPR006384">
    <property type="entry name" value="HAD_hydro_PyrdxlP_Pase-like"/>
</dbReference>
<evidence type="ECO:0000313" key="6">
    <source>
        <dbReference type="EMBL" id="KCW69738.1"/>
    </source>
</evidence>
<dbReference type="STRING" id="71139.A0A059BTY9"/>
<gene>
    <name evidence="6" type="ORF">EUGRSUZ_F03120</name>
</gene>
<dbReference type="EMBL" id="KK198758">
    <property type="protein sequence ID" value="KCW69738.1"/>
    <property type="molecule type" value="Genomic_DNA"/>
</dbReference>
<proteinExistence type="predicted"/>
<protein>
    <submittedName>
        <fullName evidence="6">Uncharacterized protein</fullName>
    </submittedName>
</protein>
<dbReference type="eggNOG" id="KOG3120">
    <property type="taxonomic scope" value="Eukaryota"/>
</dbReference>
<keyword evidence="5" id="KW-0732">Signal</keyword>
<dbReference type="AlphaFoldDB" id="A0A059BTY9"/>
<dbReference type="InterPro" id="IPR036412">
    <property type="entry name" value="HAD-like_sf"/>
</dbReference>
<dbReference type="GO" id="GO:0016791">
    <property type="term" value="F:phosphatase activity"/>
    <property type="evidence" value="ECO:0000318"/>
    <property type="project" value="GO_Central"/>
</dbReference>
<evidence type="ECO:0000256" key="4">
    <source>
        <dbReference type="ARBA" id="ARBA00022842"/>
    </source>
</evidence>
<dbReference type="OMA" id="IRDWTDG"/>
<dbReference type="SUPFAM" id="SSF56784">
    <property type="entry name" value="HAD-like"/>
    <property type="match status" value="1"/>
</dbReference>
<feature type="signal peptide" evidence="5">
    <location>
        <begin position="1"/>
        <end position="18"/>
    </location>
</feature>
<evidence type="ECO:0000256" key="5">
    <source>
        <dbReference type="SAM" id="SignalP"/>
    </source>
</evidence>
<keyword evidence="2" id="KW-0479">Metal-binding</keyword>
<feature type="chain" id="PRO_5001568637" evidence="5">
    <location>
        <begin position="19"/>
        <end position="314"/>
    </location>
</feature>
<comment type="cofactor">
    <cofactor evidence="1">
        <name>Mg(2+)</name>
        <dbReference type="ChEBI" id="CHEBI:18420"/>
    </cofactor>
</comment>